<dbReference type="Proteomes" id="UP000695562">
    <property type="component" value="Unassembled WGS sequence"/>
</dbReference>
<evidence type="ECO:0000256" key="2">
    <source>
        <dbReference type="ARBA" id="ARBA00022803"/>
    </source>
</evidence>
<keyword evidence="2" id="KW-0802">TPR repeat</keyword>
<dbReference type="InterPro" id="IPR019734">
    <property type="entry name" value="TPR_rpt"/>
</dbReference>
<evidence type="ECO:0000313" key="4">
    <source>
        <dbReference type="Proteomes" id="UP000695562"/>
    </source>
</evidence>
<protein>
    <recommendedName>
        <fullName evidence="5">TPR repeat-containing protein</fullName>
    </recommendedName>
</protein>
<proteinExistence type="predicted"/>
<comment type="caution">
    <text evidence="3">The sequence shown here is derived from an EMBL/GenBank/DDBJ whole genome shotgun (WGS) entry which is preliminary data.</text>
</comment>
<dbReference type="OrthoDB" id="18564at2759"/>
<dbReference type="Gene3D" id="1.25.40.10">
    <property type="entry name" value="Tetratricopeptide repeat domain"/>
    <property type="match status" value="2"/>
</dbReference>
<organism evidence="3 4">
    <name type="scientific">Polysphondylium violaceum</name>
    <dbReference type="NCBI Taxonomy" id="133409"/>
    <lineage>
        <taxon>Eukaryota</taxon>
        <taxon>Amoebozoa</taxon>
        <taxon>Evosea</taxon>
        <taxon>Eumycetozoa</taxon>
        <taxon>Dictyostelia</taxon>
        <taxon>Dictyosteliales</taxon>
        <taxon>Dictyosteliaceae</taxon>
        <taxon>Polysphondylium</taxon>
    </lineage>
</organism>
<evidence type="ECO:0000256" key="1">
    <source>
        <dbReference type="ARBA" id="ARBA00022737"/>
    </source>
</evidence>
<accession>A0A8J4V250</accession>
<reference evidence="3" key="1">
    <citation type="submission" date="2020-01" db="EMBL/GenBank/DDBJ databases">
        <title>Development of genomics and gene disruption for Polysphondylium violaceum indicates a role for the polyketide synthase stlB in stalk morphogenesis.</title>
        <authorList>
            <person name="Narita B."/>
            <person name="Kawabe Y."/>
            <person name="Kin K."/>
            <person name="Saito T."/>
            <person name="Gibbs R."/>
            <person name="Kuspa A."/>
            <person name="Muzny D."/>
            <person name="Queller D."/>
            <person name="Richards S."/>
            <person name="Strassman J."/>
            <person name="Sucgang R."/>
            <person name="Worley K."/>
            <person name="Schaap P."/>
        </authorList>
    </citation>
    <scope>NUCLEOTIDE SEQUENCE</scope>
    <source>
        <strain evidence="3">QSvi11</strain>
    </source>
</reference>
<gene>
    <name evidence="3" type="ORF">CYY_000803</name>
</gene>
<dbReference type="SMART" id="SM00028">
    <property type="entry name" value="TPR"/>
    <property type="match status" value="2"/>
</dbReference>
<name>A0A8J4V250_9MYCE</name>
<dbReference type="InterPro" id="IPR011990">
    <property type="entry name" value="TPR-like_helical_dom_sf"/>
</dbReference>
<keyword evidence="4" id="KW-1185">Reference proteome</keyword>
<dbReference type="SUPFAM" id="SSF48452">
    <property type="entry name" value="TPR-like"/>
    <property type="match status" value="1"/>
</dbReference>
<evidence type="ECO:0000313" key="3">
    <source>
        <dbReference type="EMBL" id="KAF2077925.1"/>
    </source>
</evidence>
<keyword evidence="1" id="KW-0677">Repeat</keyword>
<dbReference type="AlphaFoldDB" id="A0A8J4V250"/>
<dbReference type="EMBL" id="AJWJ01000016">
    <property type="protein sequence ID" value="KAF2077925.1"/>
    <property type="molecule type" value="Genomic_DNA"/>
</dbReference>
<evidence type="ECO:0008006" key="5">
    <source>
        <dbReference type="Google" id="ProtNLM"/>
    </source>
</evidence>
<dbReference type="PANTHER" id="PTHR45641">
    <property type="entry name" value="TETRATRICOPEPTIDE REPEAT PROTEIN (AFU_ORTHOLOGUE AFUA_6G03870)"/>
    <property type="match status" value="1"/>
</dbReference>
<dbReference type="PANTHER" id="PTHR45641:SF19">
    <property type="entry name" value="NEPHROCYSTIN-3"/>
    <property type="match status" value="1"/>
</dbReference>
<sequence length="397" mass="45422">MNIINRGLKVYRVASISRQSAVRLYSTTQQSQPKQQQIDEYDETNELGINIKSITKKISDFYTPQVESITLKSNKTKQVNPLIKCIDLNQQGFNLISQGKYKEAEPILQSALTLYKKSMASIKGKQENDISFVQVYGYILGNIATVYHNMGFKDDALSFYTQSIEYLESEFDQLFYGTVLLNYSELLSLLQKNEDSIQQCKKAISVLESIKTPITDERINMAYLNLSSYLYVSNNQKEALEYAEKSFKGLDKAFGRQSDITRTAATNLAKIYMSLKMKSELEALDSLFTEKPSTDIDFKIDSSKEFSHIDFTKLRSEWNQLGHQRAFDIDGFFKSSETSKKEFISFFKQLEDNGIKVGSETAQLLESELSSLDYAPDRITEWSPNVVSKEDIMKKIE</sequence>